<dbReference type="Proteomes" id="UP001642409">
    <property type="component" value="Unassembled WGS sequence"/>
</dbReference>
<dbReference type="AlphaFoldDB" id="A0AA86Q4G7"/>
<reference evidence="2 3" key="2">
    <citation type="submission" date="2024-07" db="EMBL/GenBank/DDBJ databases">
        <authorList>
            <person name="Akdeniz Z."/>
        </authorList>
    </citation>
    <scope>NUCLEOTIDE SEQUENCE [LARGE SCALE GENOMIC DNA]</scope>
</reference>
<name>A0AA86Q4G7_9EUKA</name>
<gene>
    <name evidence="1" type="ORF">HINF_LOCUS39576</name>
    <name evidence="2" type="ORF">HINF_LOCUS78210</name>
</gene>
<keyword evidence="3" id="KW-1185">Reference proteome</keyword>
<organism evidence="1">
    <name type="scientific">Hexamita inflata</name>
    <dbReference type="NCBI Taxonomy" id="28002"/>
    <lineage>
        <taxon>Eukaryota</taxon>
        <taxon>Metamonada</taxon>
        <taxon>Diplomonadida</taxon>
        <taxon>Hexamitidae</taxon>
        <taxon>Hexamitinae</taxon>
        <taxon>Hexamita</taxon>
    </lineage>
</organism>
<evidence type="ECO:0000313" key="2">
    <source>
        <dbReference type="EMBL" id="CAL6114707.1"/>
    </source>
</evidence>
<dbReference type="EMBL" id="CATOUU010000828">
    <property type="protein sequence ID" value="CAI9951931.1"/>
    <property type="molecule type" value="Genomic_DNA"/>
</dbReference>
<proteinExistence type="predicted"/>
<accession>A0AA86Q4G7</accession>
<protein>
    <submittedName>
        <fullName evidence="2">Hypothetical_protein</fullName>
    </submittedName>
</protein>
<evidence type="ECO:0000313" key="3">
    <source>
        <dbReference type="Proteomes" id="UP001642409"/>
    </source>
</evidence>
<comment type="caution">
    <text evidence="1">The sequence shown here is derived from an EMBL/GenBank/DDBJ whole genome shotgun (WGS) entry which is preliminary data.</text>
</comment>
<sequence length="105" mass="11918">MHEQHSGTCALPIRAIEDPVNLQLVFRSNLVAFKTSWNMVISVVSNINLAFAKKVILLSQRWDVSSLKISSQMQPFVAENQYISQLFLVAQRANDFELRLNLVSV</sequence>
<evidence type="ECO:0000313" key="1">
    <source>
        <dbReference type="EMBL" id="CAI9951931.1"/>
    </source>
</evidence>
<dbReference type="EMBL" id="CAXDID020000819">
    <property type="protein sequence ID" value="CAL6114707.1"/>
    <property type="molecule type" value="Genomic_DNA"/>
</dbReference>
<reference evidence="1" key="1">
    <citation type="submission" date="2023-06" db="EMBL/GenBank/DDBJ databases">
        <authorList>
            <person name="Kurt Z."/>
        </authorList>
    </citation>
    <scope>NUCLEOTIDE SEQUENCE</scope>
</reference>